<evidence type="ECO:0008006" key="3">
    <source>
        <dbReference type="Google" id="ProtNLM"/>
    </source>
</evidence>
<dbReference type="EMBL" id="BSDI01000083">
    <property type="protein sequence ID" value="GLI03373.1"/>
    <property type="molecule type" value="Genomic_DNA"/>
</dbReference>
<proteinExistence type="predicted"/>
<evidence type="ECO:0000313" key="2">
    <source>
        <dbReference type="Proteomes" id="UP001144280"/>
    </source>
</evidence>
<comment type="caution">
    <text evidence="1">The sequence shown here is derived from an EMBL/GenBank/DDBJ whole genome shotgun (WGS) entry which is preliminary data.</text>
</comment>
<sequence>MSTGNPNEAAIRELIAASGQVGRVSGRQPWREVLQRVTGGRWPRPRWPVVPHLATPWQDTVSAERPGWRMRAAHLRGRAGDAEVVRDDFVFEVDYQLCRTCRIGWVEQPHTLEPYRRRGLAAAGLAALRAENPGFAWHTLGGHIDGSPAFWDTVGAGVPGGYRPRRLCEHVTAGA</sequence>
<accession>A0ABQ5RAE9</accession>
<gene>
    <name evidence="1" type="ORF">Pa4123_86510</name>
</gene>
<name>A0ABQ5RAE9_9ACTN</name>
<dbReference type="Proteomes" id="UP001144280">
    <property type="component" value="Unassembled WGS sequence"/>
</dbReference>
<reference evidence="1" key="1">
    <citation type="submission" date="2022-12" db="EMBL/GenBank/DDBJ databases">
        <title>New Phytohabitans aurantiacus sp. RD004123 nov., an actinomycete isolated from soil.</title>
        <authorList>
            <person name="Triningsih D.W."/>
            <person name="Harunari E."/>
            <person name="Igarashi Y."/>
        </authorList>
    </citation>
    <scope>NUCLEOTIDE SEQUENCE</scope>
    <source>
        <strain evidence="1">RD004123</strain>
    </source>
</reference>
<keyword evidence="2" id="KW-1185">Reference proteome</keyword>
<protein>
    <recommendedName>
        <fullName evidence="3">N-acetyltransferase domain-containing protein</fullName>
    </recommendedName>
</protein>
<evidence type="ECO:0000313" key="1">
    <source>
        <dbReference type="EMBL" id="GLI03373.1"/>
    </source>
</evidence>
<organism evidence="1 2">
    <name type="scientific">Phytohabitans aurantiacus</name>
    <dbReference type="NCBI Taxonomy" id="3016789"/>
    <lineage>
        <taxon>Bacteria</taxon>
        <taxon>Bacillati</taxon>
        <taxon>Actinomycetota</taxon>
        <taxon>Actinomycetes</taxon>
        <taxon>Micromonosporales</taxon>
        <taxon>Micromonosporaceae</taxon>
    </lineage>
</organism>